<dbReference type="CDD" id="cd23966">
    <property type="entry name" value="GT29_ST3GAL1_2"/>
    <property type="match status" value="1"/>
</dbReference>
<dbReference type="PANTHER" id="PTHR46032:SF5">
    <property type="entry name" value="ST3 BETA-GALACTOSIDE ALPHA-2,3-SIALYLTRANSFERASE 8"/>
    <property type="match status" value="1"/>
</dbReference>
<dbReference type="EC" id="2.4.3.2" evidence="13"/>
<sequence>MKCWWQIFVLWVFWVLILWWMAPYLDLTPELALREKQVYLVSQPCNCPWFKLGTCGCPSGTLNCSFCLHKERKWDWFHTCYEKTMRYLMRTGESVTSDTVLWWLGEVWKKLSKMIPRSLVSHFEFYCGTCALLGNSHIVQDSSLSNSIDQHPVVFRMNQAPAQGFEMNMGNRISGHFICPSNSSNQRYWRQLVRLLLRLSDLAWTSDTLNDECSVCVHMPGDSDWFDEHYERAIEPLQKTDEPMSYDALVLWLGLETIKSEEIKNKQKQLAETPPRHSRAHVVPKCQTCAVVGNSMSLRGSGFGFQINQHDVILRMNQAPVQGFERDVGSMTTMRIMYLQTVSTQDLHTQLLLLPLNSSGVQWFLDAVHNQKIIWKPRNPGYQMVQVPDAIKDKVQVISLSFLKYIQENWLEDHSHYPSLGFVALLYALHTCDQVSLFGFGADSLKRWSHYWDGKYLFKNTMEKFPAEHQIILKLQCEGKITVYS</sequence>
<comment type="catalytic activity">
    <reaction evidence="16">
        <text>a ganglioside GM1 (d18:1(4E)) + CMP-N-acetyl-beta-neuraminate = a ganglioside GD1a (d18:1(4E)) + CMP + H(+)</text>
        <dbReference type="Rhea" id="RHEA:18021"/>
        <dbReference type="ChEBI" id="CHEBI:15378"/>
        <dbReference type="ChEBI" id="CHEBI:57812"/>
        <dbReference type="ChEBI" id="CHEBI:60377"/>
        <dbReference type="ChEBI" id="CHEBI:77709"/>
        <dbReference type="ChEBI" id="CHEBI:78445"/>
        <dbReference type="EC" id="2.4.3.2"/>
    </reaction>
    <physiologicalReaction direction="left-to-right" evidence="16">
        <dbReference type="Rhea" id="RHEA:18022"/>
    </physiologicalReaction>
</comment>
<keyword evidence="11" id="KW-0325">Glycoprotein</keyword>
<dbReference type="EMBL" id="KB320526">
    <property type="protein sequence ID" value="ELW69596.1"/>
    <property type="molecule type" value="Genomic_DNA"/>
</dbReference>
<dbReference type="STRING" id="246437.L9L3G3"/>
<evidence type="ECO:0000256" key="16">
    <source>
        <dbReference type="ARBA" id="ARBA00043773"/>
    </source>
</evidence>
<evidence type="ECO:0000256" key="7">
    <source>
        <dbReference type="ARBA" id="ARBA00022968"/>
    </source>
</evidence>
<dbReference type="eggNOG" id="KOG2692">
    <property type="taxonomic scope" value="Eukaryota"/>
</dbReference>
<evidence type="ECO:0000256" key="13">
    <source>
        <dbReference type="ARBA" id="ARBA00039106"/>
    </source>
</evidence>
<dbReference type="InterPro" id="IPR038578">
    <property type="entry name" value="GT29-like_sf"/>
</dbReference>
<keyword evidence="5 20" id="KW-0808">Transferase</keyword>
<dbReference type="AlphaFoldDB" id="L9L3G3"/>
<name>L9L3G3_TUPCH</name>
<comment type="catalytic activity">
    <reaction evidence="17">
        <text>a ganglioside GA1 + CMP-N-acetyl-beta-neuraminate = a ganglioside GM1b + CMP + H(+)</text>
        <dbReference type="Rhea" id="RHEA:48244"/>
        <dbReference type="ChEBI" id="CHEBI:15378"/>
        <dbReference type="ChEBI" id="CHEBI:57812"/>
        <dbReference type="ChEBI" id="CHEBI:60377"/>
        <dbReference type="ChEBI" id="CHEBI:88069"/>
        <dbReference type="ChEBI" id="CHEBI:90151"/>
    </reaction>
    <physiologicalReaction direction="left-to-right" evidence="17">
        <dbReference type="Rhea" id="RHEA:48245"/>
    </physiologicalReaction>
</comment>
<comment type="subcellular location">
    <subcellularLocation>
        <location evidence="1">Golgi apparatus membrane</location>
        <topology evidence="1">Single-pass type II membrane protein</topology>
    </subcellularLocation>
</comment>
<evidence type="ECO:0000256" key="11">
    <source>
        <dbReference type="ARBA" id="ARBA00023180"/>
    </source>
</evidence>
<comment type="catalytic activity">
    <reaction evidence="15">
        <text>a ganglioside GA1 (d18:1(4E)) + CMP-N-acetyl-beta-neuraminate = a ganglioside GM1b (d18:1(4E)) + CMP + H(+)</text>
        <dbReference type="Rhea" id="RHEA:47560"/>
        <dbReference type="ChEBI" id="CHEBI:15378"/>
        <dbReference type="ChEBI" id="CHEBI:27938"/>
        <dbReference type="ChEBI" id="CHEBI:57812"/>
        <dbReference type="ChEBI" id="CHEBI:60377"/>
        <dbReference type="ChEBI" id="CHEBI:78568"/>
    </reaction>
    <physiologicalReaction direction="left-to-right" evidence="15">
        <dbReference type="Rhea" id="RHEA:47561"/>
    </physiologicalReaction>
</comment>
<evidence type="ECO:0000256" key="8">
    <source>
        <dbReference type="ARBA" id="ARBA00022989"/>
    </source>
</evidence>
<dbReference type="FunFam" id="3.90.1480.20:FF:000015">
    <property type="entry name" value="Lactosylceramide alpha-2,3-sialyltransferase"/>
    <property type="match status" value="1"/>
</dbReference>
<evidence type="ECO:0000313" key="20">
    <source>
        <dbReference type="EMBL" id="ELW69596.1"/>
    </source>
</evidence>
<keyword evidence="9" id="KW-0333">Golgi apparatus</keyword>
<feature type="transmembrane region" description="Helical" evidence="19">
    <location>
        <begin position="7"/>
        <end position="25"/>
    </location>
</feature>
<accession>L9L3G3</accession>
<dbReference type="InterPro" id="IPR001675">
    <property type="entry name" value="Glyco_trans_29"/>
</dbReference>
<protein>
    <recommendedName>
        <fullName evidence="13">beta-D-galactosyl-(1-&gt;3)-N-acetyl-beta-D-galactosaminide alpha-2,3-sialyltransferase</fullName>
        <ecNumber evidence="13">2.4.3.2</ecNumber>
    </recommendedName>
    <alternativeName>
        <fullName evidence="14">Monosialoganglioside sialyltransferase</fullName>
    </alternativeName>
</protein>
<dbReference type="InParanoid" id="L9L3G3"/>
<keyword evidence="8 19" id="KW-1133">Transmembrane helix</keyword>
<keyword evidence="6 19" id="KW-0812">Transmembrane</keyword>
<evidence type="ECO:0000313" key="21">
    <source>
        <dbReference type="Proteomes" id="UP000011518"/>
    </source>
</evidence>
<comment type="similarity">
    <text evidence="3">Belongs to the glycosyltransferase 29 family.</text>
</comment>
<comment type="catalytic activity">
    <reaction evidence="18">
        <text>ganglioside GM1 (d18:1(4E)/18:0) + CMP-N-acetyl-beta-neuraminate = ganglioside GD1a (18:1(4E)/18:0) + CMP + H(+)</text>
        <dbReference type="Rhea" id="RHEA:48248"/>
        <dbReference type="ChEBI" id="CHEBI:15378"/>
        <dbReference type="ChEBI" id="CHEBI:57812"/>
        <dbReference type="ChEBI" id="CHEBI:60377"/>
        <dbReference type="ChEBI" id="CHEBI:73110"/>
        <dbReference type="ChEBI" id="CHEBI:90153"/>
    </reaction>
    <physiologicalReaction direction="left-to-right" evidence="18">
        <dbReference type="Rhea" id="RHEA:48249"/>
    </physiologicalReaction>
</comment>
<dbReference type="PANTHER" id="PTHR46032">
    <property type="entry name" value="ALPHA-2,3-SIALYLTRANSFERASE ST3GAL I ISOFORM X1"/>
    <property type="match status" value="1"/>
</dbReference>
<evidence type="ECO:0000256" key="6">
    <source>
        <dbReference type="ARBA" id="ARBA00022692"/>
    </source>
</evidence>
<evidence type="ECO:0000256" key="12">
    <source>
        <dbReference type="ARBA" id="ARBA00036292"/>
    </source>
</evidence>
<dbReference type="GO" id="GO:0003836">
    <property type="term" value="F:beta-galactoside (CMP) alpha-2,3-sialyltransferase activity"/>
    <property type="evidence" value="ECO:0007669"/>
    <property type="project" value="UniProtKB-EC"/>
</dbReference>
<organism evidence="20 21">
    <name type="scientific">Tupaia chinensis</name>
    <name type="common">Chinese tree shrew</name>
    <name type="synonym">Tupaia belangeri chinensis</name>
    <dbReference type="NCBI Taxonomy" id="246437"/>
    <lineage>
        <taxon>Eukaryota</taxon>
        <taxon>Metazoa</taxon>
        <taxon>Chordata</taxon>
        <taxon>Craniata</taxon>
        <taxon>Vertebrata</taxon>
        <taxon>Euteleostomi</taxon>
        <taxon>Mammalia</taxon>
        <taxon>Eutheria</taxon>
        <taxon>Euarchontoglires</taxon>
        <taxon>Scandentia</taxon>
        <taxon>Tupaiidae</taxon>
        <taxon>Tupaia</taxon>
    </lineage>
</organism>
<reference evidence="21" key="1">
    <citation type="submission" date="2012-07" db="EMBL/GenBank/DDBJ databases">
        <title>Genome of the Chinese tree shrew, a rising model animal genetically related to primates.</title>
        <authorList>
            <person name="Zhang G."/>
            <person name="Fan Y."/>
            <person name="Yao Y."/>
            <person name="Huang Z."/>
        </authorList>
    </citation>
    <scope>NUCLEOTIDE SEQUENCE [LARGE SCALE GENOMIC DNA]</scope>
</reference>
<evidence type="ECO:0000256" key="17">
    <source>
        <dbReference type="ARBA" id="ARBA00043816"/>
    </source>
</evidence>
<evidence type="ECO:0000256" key="19">
    <source>
        <dbReference type="SAM" id="Phobius"/>
    </source>
</evidence>
<reference evidence="21" key="2">
    <citation type="journal article" date="2013" name="Nat. Commun.">
        <title>Genome of the Chinese tree shrew.</title>
        <authorList>
            <person name="Fan Y."/>
            <person name="Huang Z.Y."/>
            <person name="Cao C.C."/>
            <person name="Chen C.S."/>
            <person name="Chen Y.X."/>
            <person name="Fan D.D."/>
            <person name="He J."/>
            <person name="Hou H.L."/>
            <person name="Hu L."/>
            <person name="Hu X.T."/>
            <person name="Jiang X.T."/>
            <person name="Lai R."/>
            <person name="Lang Y.S."/>
            <person name="Liang B."/>
            <person name="Liao S.G."/>
            <person name="Mu D."/>
            <person name="Ma Y.Y."/>
            <person name="Niu Y.Y."/>
            <person name="Sun X.Q."/>
            <person name="Xia J.Q."/>
            <person name="Xiao J."/>
            <person name="Xiong Z.Q."/>
            <person name="Xu L."/>
            <person name="Yang L."/>
            <person name="Zhang Y."/>
            <person name="Zhao W."/>
            <person name="Zhao X.D."/>
            <person name="Zheng Y.T."/>
            <person name="Zhou J.M."/>
            <person name="Zhu Y.B."/>
            <person name="Zhang G.J."/>
            <person name="Wang J."/>
            <person name="Yao Y.G."/>
        </authorList>
    </citation>
    <scope>NUCLEOTIDE SEQUENCE [LARGE SCALE GENOMIC DNA]</scope>
</reference>
<evidence type="ECO:0000256" key="5">
    <source>
        <dbReference type="ARBA" id="ARBA00022679"/>
    </source>
</evidence>
<evidence type="ECO:0000256" key="3">
    <source>
        <dbReference type="ARBA" id="ARBA00006003"/>
    </source>
</evidence>
<keyword evidence="4 20" id="KW-0328">Glycosyltransferase</keyword>
<evidence type="ECO:0000256" key="9">
    <source>
        <dbReference type="ARBA" id="ARBA00023034"/>
    </source>
</evidence>
<dbReference type="InterPro" id="IPR051757">
    <property type="entry name" value="Beta-gal_alpha2-3_sialyltrans"/>
</dbReference>
<comment type="pathway">
    <text evidence="2">Glycolipid biosynthesis.</text>
</comment>
<dbReference type="GO" id="GO:0000139">
    <property type="term" value="C:Golgi membrane"/>
    <property type="evidence" value="ECO:0007669"/>
    <property type="project" value="UniProtKB-SubCell"/>
</dbReference>
<dbReference type="Gene3D" id="3.90.1480.20">
    <property type="entry name" value="Glycosyl transferase family 29"/>
    <property type="match status" value="2"/>
</dbReference>
<evidence type="ECO:0000256" key="4">
    <source>
        <dbReference type="ARBA" id="ARBA00022676"/>
    </source>
</evidence>
<gene>
    <name evidence="20" type="ORF">TREES_T100008595</name>
</gene>
<evidence type="ECO:0000256" key="1">
    <source>
        <dbReference type="ARBA" id="ARBA00004323"/>
    </source>
</evidence>
<evidence type="ECO:0000256" key="14">
    <source>
        <dbReference type="ARBA" id="ARBA00042990"/>
    </source>
</evidence>
<keyword evidence="7" id="KW-0735">Signal-anchor</keyword>
<dbReference type="Pfam" id="PF00777">
    <property type="entry name" value="Glyco_transf_29"/>
    <property type="match status" value="2"/>
</dbReference>
<evidence type="ECO:0000256" key="18">
    <source>
        <dbReference type="ARBA" id="ARBA00047509"/>
    </source>
</evidence>
<evidence type="ECO:0000256" key="10">
    <source>
        <dbReference type="ARBA" id="ARBA00023136"/>
    </source>
</evidence>
<keyword evidence="21" id="KW-1185">Reference proteome</keyword>
<dbReference type="GO" id="GO:0047288">
    <property type="term" value="F:beta-D-galactosyl-(1-&gt;3)-N-acetyl-beta-D-galactosaminide alpha-2,3- sialyltransferase"/>
    <property type="evidence" value="ECO:0007669"/>
    <property type="project" value="UniProtKB-EC"/>
</dbReference>
<keyword evidence="10 19" id="KW-0472">Membrane</keyword>
<dbReference type="GO" id="GO:0097503">
    <property type="term" value="P:sialylation"/>
    <property type="evidence" value="ECO:0007669"/>
    <property type="project" value="TreeGrafter"/>
</dbReference>
<comment type="catalytic activity">
    <reaction evidence="12">
        <text>a beta-D-galactosyl-(1-&gt;3)-N-acetyl-alpha-D-galactosaminyl derivative + CMP-N-acetyl-beta-neuraminate = an N-acetyl-alpha-neuraminyl-(2-&gt;3)-beta-D-galactosyl-(1-&gt;3)-N-acetyl-alpha-D-galactosaminyl derivative + CMP + H(+)</text>
        <dbReference type="Rhea" id="RHEA:21616"/>
        <dbReference type="ChEBI" id="CHEBI:15378"/>
        <dbReference type="ChEBI" id="CHEBI:57812"/>
        <dbReference type="ChEBI" id="CHEBI:60377"/>
        <dbReference type="ChEBI" id="CHEBI:133470"/>
        <dbReference type="ChEBI" id="CHEBI:139596"/>
        <dbReference type="EC" id="2.4.3.4"/>
    </reaction>
    <physiologicalReaction direction="left-to-right" evidence="12">
        <dbReference type="Rhea" id="RHEA:21617"/>
    </physiologicalReaction>
</comment>
<evidence type="ECO:0000256" key="2">
    <source>
        <dbReference type="ARBA" id="ARBA00004934"/>
    </source>
</evidence>
<evidence type="ECO:0000256" key="15">
    <source>
        <dbReference type="ARBA" id="ARBA00043673"/>
    </source>
</evidence>
<proteinExistence type="inferred from homology"/>
<dbReference type="Proteomes" id="UP000011518">
    <property type="component" value="Unassembled WGS sequence"/>
</dbReference>